<comment type="subcellular location">
    <subcellularLocation>
        <location evidence="1">Cell outer membrane</location>
    </subcellularLocation>
</comment>
<dbReference type="AlphaFoldDB" id="F5IZL5"/>
<dbReference type="HOGENOM" id="CLU_015553_1_0_10"/>
<dbReference type="Pfam" id="PF07980">
    <property type="entry name" value="SusD_RagB"/>
    <property type="match status" value="1"/>
</dbReference>
<keyword evidence="3" id="KW-0732">Signal</keyword>
<evidence type="ECO:0000259" key="6">
    <source>
        <dbReference type="Pfam" id="PF07980"/>
    </source>
</evidence>
<dbReference type="Gene3D" id="1.25.40.390">
    <property type="match status" value="1"/>
</dbReference>
<sequence length="489" mass="53887">MNIPIYKHIRQKITIVLGLVALSTLSACDDLLDKTSETSVSSATIFDTPKRIEGLVNGNYNSLKSANLYSGRILLYGDVRGEDFVCRTENALTGGYVWANNFSNITGDVNEVWGQLYIVINNANVLIAGLSKSQGVISDELKNNYLGEARFLRALAYFNLVTYYGRPYIEKNGEAKAVPLRLQAESSSANNDLARSSVFSVYEQIISDLDFAEQNLPDSYSTNLLNTTRAHKNTAIALKTRVYLSKREFGKVIEEAKKIAPQTQAPFAATSGVKNALQSNIVNIFSSDYTSVESIFSMPMTAANPPSGTALANIYYTAPDFVLNSDTKGIIADTEWKSTDARRSFVTYNGTLGLYLLSKYAKTNPAIDYIPVIRYAEVLLNYAEAEARAGSLSKAVALLETVRKRSDPSYIFPPASLAQGEILNTIRTERRIELLGEGFRATDILRDLLTFPTKPSLSSLTPREVKPTDDGYIFPIPNTEILTNKAIND</sequence>
<name>F5IZL5_9BACT</name>
<evidence type="ECO:0000313" key="9">
    <source>
        <dbReference type="Proteomes" id="UP000004913"/>
    </source>
</evidence>
<evidence type="ECO:0000256" key="2">
    <source>
        <dbReference type="ARBA" id="ARBA00006275"/>
    </source>
</evidence>
<dbReference type="eggNOG" id="COG3193">
    <property type="taxonomic scope" value="Bacteria"/>
</dbReference>
<dbReference type="InterPro" id="IPR012944">
    <property type="entry name" value="SusD_RagB_dom"/>
</dbReference>
<dbReference type="InterPro" id="IPR011990">
    <property type="entry name" value="TPR-like_helical_dom_sf"/>
</dbReference>
<dbReference type="CDD" id="cd08977">
    <property type="entry name" value="SusD"/>
    <property type="match status" value="1"/>
</dbReference>
<evidence type="ECO:0000256" key="1">
    <source>
        <dbReference type="ARBA" id="ARBA00004442"/>
    </source>
</evidence>
<dbReference type="RefSeq" id="WP_006800063.1">
    <property type="nucleotide sequence ID" value="NZ_GL891984.1"/>
</dbReference>
<dbReference type="STRING" id="742766.HMPREF9455_02532"/>
<dbReference type="SUPFAM" id="SSF48452">
    <property type="entry name" value="TPR-like"/>
    <property type="match status" value="1"/>
</dbReference>
<dbReference type="Proteomes" id="UP000004913">
    <property type="component" value="Unassembled WGS sequence"/>
</dbReference>
<dbReference type="OrthoDB" id="9792139at2"/>
<evidence type="ECO:0000256" key="4">
    <source>
        <dbReference type="ARBA" id="ARBA00023136"/>
    </source>
</evidence>
<keyword evidence="9" id="KW-1185">Reference proteome</keyword>
<keyword evidence="4" id="KW-0472">Membrane</keyword>
<comment type="similarity">
    <text evidence="2">Belongs to the SusD family.</text>
</comment>
<keyword evidence="5" id="KW-0998">Cell outer membrane</keyword>
<gene>
    <name evidence="8" type="ORF">HMPREF9455_02532</name>
</gene>
<evidence type="ECO:0008006" key="10">
    <source>
        <dbReference type="Google" id="ProtNLM"/>
    </source>
</evidence>
<dbReference type="EMBL" id="ADLV01000030">
    <property type="protein sequence ID" value="EGK01139.1"/>
    <property type="molecule type" value="Genomic_DNA"/>
</dbReference>
<dbReference type="Pfam" id="PF14322">
    <property type="entry name" value="SusD-like_3"/>
    <property type="match status" value="1"/>
</dbReference>
<comment type="caution">
    <text evidence="8">The sequence shown here is derived from an EMBL/GenBank/DDBJ whole genome shotgun (WGS) entry which is preliminary data.</text>
</comment>
<feature type="domain" description="RagB/SusD" evidence="6">
    <location>
        <begin position="368"/>
        <end position="446"/>
    </location>
</feature>
<proteinExistence type="inferred from homology"/>
<evidence type="ECO:0000256" key="3">
    <source>
        <dbReference type="ARBA" id="ARBA00022729"/>
    </source>
</evidence>
<organism evidence="8 9">
    <name type="scientific">Dysgonomonas gadei ATCC BAA-286</name>
    <dbReference type="NCBI Taxonomy" id="742766"/>
    <lineage>
        <taxon>Bacteria</taxon>
        <taxon>Pseudomonadati</taxon>
        <taxon>Bacteroidota</taxon>
        <taxon>Bacteroidia</taxon>
        <taxon>Bacteroidales</taxon>
        <taxon>Dysgonomonadaceae</taxon>
        <taxon>Dysgonomonas</taxon>
    </lineage>
</organism>
<evidence type="ECO:0000259" key="7">
    <source>
        <dbReference type="Pfam" id="PF14322"/>
    </source>
</evidence>
<dbReference type="InterPro" id="IPR033985">
    <property type="entry name" value="SusD-like_N"/>
</dbReference>
<reference evidence="8 9" key="1">
    <citation type="submission" date="2011-04" db="EMBL/GenBank/DDBJ databases">
        <title>The Genome Sequence of Dysgonomonas gadei ATCC BAA-286.</title>
        <authorList>
            <consortium name="The Broad Institute Genome Sequencing Platform"/>
            <person name="Earl A."/>
            <person name="Ward D."/>
            <person name="Feldgarden M."/>
            <person name="Gevers D."/>
            <person name="Pudlo N."/>
            <person name="Martens E."/>
            <person name="Allen-Vercoe E."/>
            <person name="Young S.K."/>
            <person name="Zeng Q."/>
            <person name="Gargeya S."/>
            <person name="Fitzgerald M."/>
            <person name="Haas B."/>
            <person name="Abouelleil A."/>
            <person name="Alvarado L."/>
            <person name="Arachchi H.M."/>
            <person name="Berlin A."/>
            <person name="Brown A."/>
            <person name="Chapman S.B."/>
            <person name="Chen Z."/>
            <person name="Dunbar C."/>
            <person name="Freedman E."/>
            <person name="Gearin G."/>
            <person name="Gellesch M."/>
            <person name="Goldberg J."/>
            <person name="Griggs A."/>
            <person name="Gujja S."/>
            <person name="Heiman D."/>
            <person name="Howarth C."/>
            <person name="Larson L."/>
            <person name="Lui A."/>
            <person name="MacDonald P.J.P."/>
            <person name="Mehta T."/>
            <person name="Montmayeur A."/>
            <person name="Murphy C."/>
            <person name="Neiman D."/>
            <person name="Pearson M."/>
            <person name="Priest M."/>
            <person name="Roberts A."/>
            <person name="Saif S."/>
            <person name="Shea T."/>
            <person name="Shenoy N."/>
            <person name="Sisk P."/>
            <person name="Stolte C."/>
            <person name="Sykes S."/>
            <person name="Yandava C."/>
            <person name="Wortman J."/>
            <person name="Nusbaum C."/>
            <person name="Birren B."/>
        </authorList>
    </citation>
    <scope>NUCLEOTIDE SEQUENCE [LARGE SCALE GENOMIC DNA]</scope>
    <source>
        <strain evidence="8 9">ATCC BAA-286</strain>
    </source>
</reference>
<evidence type="ECO:0000256" key="5">
    <source>
        <dbReference type="ARBA" id="ARBA00023237"/>
    </source>
</evidence>
<feature type="domain" description="SusD-like N-terminal" evidence="7">
    <location>
        <begin position="32"/>
        <end position="244"/>
    </location>
</feature>
<accession>F5IZL5</accession>
<evidence type="ECO:0000313" key="8">
    <source>
        <dbReference type="EMBL" id="EGK01139.1"/>
    </source>
</evidence>
<dbReference type="PROSITE" id="PS51257">
    <property type="entry name" value="PROKAR_LIPOPROTEIN"/>
    <property type="match status" value="1"/>
</dbReference>
<dbReference type="GO" id="GO:0009279">
    <property type="term" value="C:cell outer membrane"/>
    <property type="evidence" value="ECO:0007669"/>
    <property type="project" value="UniProtKB-SubCell"/>
</dbReference>
<protein>
    <recommendedName>
        <fullName evidence="10">RagB/SusD domain-containing protein</fullName>
    </recommendedName>
</protein>